<comment type="caution">
    <text evidence="1">The sequence shown here is derived from an EMBL/GenBank/DDBJ whole genome shotgun (WGS) entry which is preliminary data.</text>
</comment>
<dbReference type="EMBL" id="JACCFM010000001">
    <property type="protein sequence ID" value="NYJ21457.1"/>
    <property type="molecule type" value="Genomic_DNA"/>
</dbReference>
<evidence type="ECO:0000313" key="1">
    <source>
        <dbReference type="EMBL" id="NYJ21457.1"/>
    </source>
</evidence>
<dbReference type="RefSeq" id="WP_179580051.1">
    <property type="nucleotide sequence ID" value="NZ_JACCFM010000001.1"/>
</dbReference>
<gene>
    <name evidence="1" type="ORF">HNR05_003248</name>
</gene>
<dbReference type="AlphaFoldDB" id="A0A7Z0J7C4"/>
<evidence type="ECO:0000313" key="2">
    <source>
        <dbReference type="Proteomes" id="UP000537260"/>
    </source>
</evidence>
<accession>A0A7Z0J7C4</accession>
<sequence>MTEVHAIPLDKGWQREAVDALTSSPKPGPSNSLRGDALAAVDANTRGFPRRVRVAKMTSPERAAYWLYWSRRHESRGDRFLMQLHDIRDALHAGDTPAAFALVEDLPRKNQRTATTSNTNP</sequence>
<proteinExistence type="predicted"/>
<dbReference type="Proteomes" id="UP000537260">
    <property type="component" value="Unassembled WGS sequence"/>
</dbReference>
<reference evidence="1 2" key="1">
    <citation type="submission" date="2020-07" db="EMBL/GenBank/DDBJ databases">
        <title>Sequencing the genomes of 1000 actinobacteria strains.</title>
        <authorList>
            <person name="Klenk H.-P."/>
        </authorList>
    </citation>
    <scope>NUCLEOTIDE SEQUENCE [LARGE SCALE GENOMIC DNA]</scope>
    <source>
        <strain evidence="1 2">LI1</strain>
    </source>
</reference>
<organism evidence="1 2">
    <name type="scientific">Glaciibacter psychrotolerans</name>
    <dbReference type="NCBI Taxonomy" id="670054"/>
    <lineage>
        <taxon>Bacteria</taxon>
        <taxon>Bacillati</taxon>
        <taxon>Actinomycetota</taxon>
        <taxon>Actinomycetes</taxon>
        <taxon>Micrococcales</taxon>
        <taxon>Microbacteriaceae</taxon>
        <taxon>Glaciibacter</taxon>
    </lineage>
</organism>
<protein>
    <submittedName>
        <fullName evidence="1">Uncharacterized protein</fullName>
    </submittedName>
</protein>
<keyword evidence="2" id="KW-1185">Reference proteome</keyword>
<name>A0A7Z0J7C4_9MICO</name>